<sequence length="96" mass="10538">MGSIQRQDSFDSDRLYLSDDDLREAPTLTSKQMEEARAEARRIMETHTPEEAFKIFTNGLEYPVANPPGRAVAVKDKAGAPSNPGGAKKPQPPPKN</sequence>
<evidence type="ECO:0000313" key="2">
    <source>
        <dbReference type="EMBL" id="PNT61225.1"/>
    </source>
</evidence>
<feature type="region of interest" description="Disordered" evidence="1">
    <location>
        <begin position="67"/>
        <end position="96"/>
    </location>
</feature>
<reference evidence="2" key="2">
    <citation type="submission" date="2017-06" db="EMBL/GenBank/DDBJ databases">
        <title>WGS assembly of Brachypodium distachyon.</title>
        <authorList>
            <consortium name="The International Brachypodium Initiative"/>
            <person name="Lucas S."/>
            <person name="Harmon-Smith M."/>
            <person name="Lail K."/>
            <person name="Tice H."/>
            <person name="Grimwood J."/>
            <person name="Bruce D."/>
            <person name="Barry K."/>
            <person name="Shu S."/>
            <person name="Lindquist E."/>
            <person name="Wang M."/>
            <person name="Pitluck S."/>
            <person name="Vogel J.P."/>
            <person name="Garvin D.F."/>
            <person name="Mockler T.C."/>
            <person name="Schmutz J."/>
            <person name="Rokhsar D."/>
            <person name="Bevan M.W."/>
        </authorList>
    </citation>
    <scope>NUCLEOTIDE SEQUENCE</scope>
    <source>
        <strain evidence="2">Bd21</strain>
    </source>
</reference>
<organism evidence="2">
    <name type="scientific">Brachypodium distachyon</name>
    <name type="common">Purple false brome</name>
    <name type="synonym">Trachynia distachya</name>
    <dbReference type="NCBI Taxonomy" id="15368"/>
    <lineage>
        <taxon>Eukaryota</taxon>
        <taxon>Viridiplantae</taxon>
        <taxon>Streptophyta</taxon>
        <taxon>Embryophyta</taxon>
        <taxon>Tracheophyta</taxon>
        <taxon>Spermatophyta</taxon>
        <taxon>Magnoliopsida</taxon>
        <taxon>Liliopsida</taxon>
        <taxon>Poales</taxon>
        <taxon>Poaceae</taxon>
        <taxon>BOP clade</taxon>
        <taxon>Pooideae</taxon>
        <taxon>Stipodae</taxon>
        <taxon>Brachypodieae</taxon>
        <taxon>Brachypodium</taxon>
    </lineage>
</organism>
<evidence type="ECO:0000313" key="4">
    <source>
        <dbReference type="Proteomes" id="UP000008810"/>
    </source>
</evidence>
<reference evidence="3" key="3">
    <citation type="submission" date="2018-08" db="UniProtKB">
        <authorList>
            <consortium name="EnsemblPlants"/>
        </authorList>
    </citation>
    <scope>IDENTIFICATION</scope>
    <source>
        <strain evidence="3">cv. Bd21</strain>
    </source>
</reference>
<protein>
    <submittedName>
        <fullName evidence="2 3">Uncharacterized protein</fullName>
    </submittedName>
</protein>
<evidence type="ECO:0000313" key="3">
    <source>
        <dbReference type="EnsemblPlants" id="PNT61225"/>
    </source>
</evidence>
<dbReference type="EMBL" id="CM000884">
    <property type="protein sequence ID" value="PNT61225.1"/>
    <property type="molecule type" value="Genomic_DNA"/>
</dbReference>
<name>A0A2K2CGS8_BRADI</name>
<dbReference type="PANTHER" id="PTHR34808:SF9">
    <property type="entry name" value="OS04G0458800 PROTEIN"/>
    <property type="match status" value="1"/>
</dbReference>
<dbReference type="FunCoup" id="A0A2K2CGS8">
    <property type="interactions" value="1"/>
</dbReference>
<dbReference type="GeneID" id="104585350"/>
<dbReference type="RefSeq" id="XP_010239986.1">
    <property type="nucleotide sequence ID" value="XM_010241684.2"/>
</dbReference>
<proteinExistence type="predicted"/>
<dbReference type="EnsemblPlants" id="PNT61225">
    <property type="protein sequence ID" value="PNT61225"/>
    <property type="gene ID" value="BRADI_5g12296v3"/>
</dbReference>
<dbReference type="PANTHER" id="PTHR34808">
    <property type="entry name" value="EXPRESSED PROTEIN"/>
    <property type="match status" value="1"/>
</dbReference>
<dbReference type="Proteomes" id="UP000008810">
    <property type="component" value="Chromosome 5"/>
</dbReference>
<feature type="region of interest" description="Disordered" evidence="1">
    <location>
        <begin position="1"/>
        <end position="32"/>
    </location>
</feature>
<dbReference type="AlphaFoldDB" id="A0A2K2CGS8"/>
<accession>A0A2K2CGS8</accession>
<dbReference type="KEGG" id="bdi:104585350"/>
<gene>
    <name evidence="3" type="primary">LOC104585350</name>
    <name evidence="2" type="ORF">BRADI_5g12296v3</name>
</gene>
<dbReference type="Gramene" id="PNT61225">
    <property type="protein sequence ID" value="PNT61225"/>
    <property type="gene ID" value="BRADI_5g12296v3"/>
</dbReference>
<evidence type="ECO:0000256" key="1">
    <source>
        <dbReference type="SAM" id="MobiDB-lite"/>
    </source>
</evidence>
<dbReference type="OrthoDB" id="603047at2759"/>
<reference evidence="2 3" key="1">
    <citation type="journal article" date="2010" name="Nature">
        <title>Genome sequencing and analysis of the model grass Brachypodium distachyon.</title>
        <authorList>
            <consortium name="International Brachypodium Initiative"/>
        </authorList>
    </citation>
    <scope>NUCLEOTIDE SEQUENCE [LARGE SCALE GENOMIC DNA]</scope>
    <source>
        <strain evidence="2 3">Bd21</strain>
    </source>
</reference>
<keyword evidence="4" id="KW-1185">Reference proteome</keyword>
<feature type="compositionally biased region" description="Basic and acidic residues" evidence="1">
    <location>
        <begin position="8"/>
        <end position="17"/>
    </location>
</feature>